<dbReference type="AlphaFoldDB" id="A0A3B5KRE5"/>
<protein>
    <recommendedName>
        <fullName evidence="11">Tripartite motif containing 35-12</fullName>
    </recommendedName>
</protein>
<keyword evidence="1" id="KW-0479">Metal-binding</keyword>
<reference evidence="9" key="1">
    <citation type="submission" date="2025-08" db="UniProtKB">
        <authorList>
            <consortium name="Ensembl"/>
        </authorList>
    </citation>
    <scope>IDENTIFICATION</scope>
</reference>
<sequence>MAAKSMLLQSEKDLTCTLCCDIFSDPVKLECSHSFCSGCLQTDWAQKRTRLCPLCRETSLLRDPPADLVMKNLCFAFFLGRGQRGPAGSEALCSLHSEQLKLFCLDHEKPVCLVCRDSKAHSGHSFRPVQEAIQDRRDELQNQLEPLKEKLTRFREVQGKCDETAEHIKIQADRIEKQIKEQIKELHQFLQEEEEERVRAVREEEEQKRQAMKENMEALRKNMEDLSQTVTTAEEEFRCSEDVLLLLQNYKAAKGRVQQCPLLDEPQPLPGALVDEAKHLGNLSYKIWTKMKRMVSFSPVVLDPNTAEPHLSVSADLTAVTFGPRRELPGNPERFEQRHCVIGHQGFNSGTHSWDVEVRTEEFWGVGVLSESVSRKGQIQAGFWGICLSDGSYAATSCAVPSTALPVTKLHRIRVQLDWEEGKVSFFDLDANNHLHTFKHTFTEKLFAYICTKNASPLKILPAARYPDEPL</sequence>
<accession>A0A3B5KRE5</accession>
<dbReference type="Gene3D" id="2.60.120.920">
    <property type="match status" value="1"/>
</dbReference>
<dbReference type="GO" id="GO:0008270">
    <property type="term" value="F:zinc ion binding"/>
    <property type="evidence" value="ECO:0007669"/>
    <property type="project" value="UniProtKB-KW"/>
</dbReference>
<keyword evidence="2 4" id="KW-0863">Zinc-finger</keyword>
<dbReference type="Pfam" id="PF00622">
    <property type="entry name" value="SPRY"/>
    <property type="match status" value="1"/>
</dbReference>
<keyword evidence="5" id="KW-0175">Coiled coil</keyword>
<dbReference type="Pfam" id="PF13765">
    <property type="entry name" value="PRY"/>
    <property type="match status" value="1"/>
</dbReference>
<dbReference type="InterPro" id="IPR017907">
    <property type="entry name" value="Znf_RING_CS"/>
</dbReference>
<feature type="domain" description="RING-type" evidence="6">
    <location>
        <begin position="16"/>
        <end position="56"/>
    </location>
</feature>
<dbReference type="Gene3D" id="3.30.160.60">
    <property type="entry name" value="Classic Zinc Finger"/>
    <property type="match status" value="1"/>
</dbReference>
<dbReference type="SMART" id="SM00336">
    <property type="entry name" value="BBOX"/>
    <property type="match status" value="1"/>
</dbReference>
<reference evidence="9" key="2">
    <citation type="submission" date="2025-09" db="UniProtKB">
        <authorList>
            <consortium name="Ensembl"/>
        </authorList>
    </citation>
    <scope>IDENTIFICATION</scope>
</reference>
<dbReference type="InterPro" id="IPR000315">
    <property type="entry name" value="Znf_B-box"/>
</dbReference>
<feature type="domain" description="B box-type" evidence="7">
    <location>
        <begin position="88"/>
        <end position="129"/>
    </location>
</feature>
<evidence type="ECO:0008006" key="11">
    <source>
        <dbReference type="Google" id="ProtNLM"/>
    </source>
</evidence>
<evidence type="ECO:0000256" key="2">
    <source>
        <dbReference type="ARBA" id="ARBA00022771"/>
    </source>
</evidence>
<dbReference type="SUPFAM" id="SSF57845">
    <property type="entry name" value="B-box zinc-binding domain"/>
    <property type="match status" value="1"/>
</dbReference>
<dbReference type="SMART" id="SM00184">
    <property type="entry name" value="RING"/>
    <property type="match status" value="1"/>
</dbReference>
<dbReference type="Gene3D" id="3.30.40.10">
    <property type="entry name" value="Zinc/RING finger domain, C3HC4 (zinc finger)"/>
    <property type="match status" value="1"/>
</dbReference>
<dbReference type="Ensembl" id="ENSXCOT00000000453.1">
    <property type="protein sequence ID" value="ENSXCOP00000000445.1"/>
    <property type="gene ID" value="ENSXCOG00000000385.1"/>
</dbReference>
<dbReference type="InterPro" id="IPR027370">
    <property type="entry name" value="Znf-RING_euk"/>
</dbReference>
<keyword evidence="10" id="KW-1185">Reference proteome</keyword>
<feature type="domain" description="B30.2/SPRY" evidence="8">
    <location>
        <begin position="280"/>
        <end position="468"/>
    </location>
</feature>
<name>A0A3B5KRE5_9TELE</name>
<evidence type="ECO:0000259" key="8">
    <source>
        <dbReference type="PROSITE" id="PS50188"/>
    </source>
</evidence>
<evidence type="ECO:0000256" key="5">
    <source>
        <dbReference type="SAM" id="Coils"/>
    </source>
</evidence>
<evidence type="ECO:0000313" key="10">
    <source>
        <dbReference type="Proteomes" id="UP000261380"/>
    </source>
</evidence>
<proteinExistence type="predicted"/>
<keyword evidence="3" id="KW-0862">Zinc</keyword>
<evidence type="ECO:0000256" key="1">
    <source>
        <dbReference type="ARBA" id="ARBA00022723"/>
    </source>
</evidence>
<evidence type="ECO:0000256" key="4">
    <source>
        <dbReference type="PROSITE-ProRule" id="PRU00024"/>
    </source>
</evidence>
<dbReference type="SUPFAM" id="SSF57850">
    <property type="entry name" value="RING/U-box"/>
    <property type="match status" value="1"/>
</dbReference>
<dbReference type="InterPro" id="IPR003879">
    <property type="entry name" value="Butyrophylin_SPRY"/>
</dbReference>
<dbReference type="InterPro" id="IPR001870">
    <property type="entry name" value="B30.2/SPRY"/>
</dbReference>
<evidence type="ECO:0000256" key="3">
    <source>
        <dbReference type="ARBA" id="ARBA00022833"/>
    </source>
</evidence>
<evidence type="ECO:0000259" key="6">
    <source>
        <dbReference type="PROSITE" id="PS50089"/>
    </source>
</evidence>
<dbReference type="PRINTS" id="PR01407">
    <property type="entry name" value="BUTYPHLNCDUF"/>
</dbReference>
<dbReference type="InterPro" id="IPR013083">
    <property type="entry name" value="Znf_RING/FYVE/PHD"/>
</dbReference>
<feature type="coiled-coil region" evidence="5">
    <location>
        <begin position="130"/>
        <end position="236"/>
    </location>
</feature>
<dbReference type="SMART" id="SM00449">
    <property type="entry name" value="SPRY"/>
    <property type="match status" value="1"/>
</dbReference>
<dbReference type="SUPFAM" id="SSF49899">
    <property type="entry name" value="Concanavalin A-like lectins/glucanases"/>
    <property type="match status" value="1"/>
</dbReference>
<dbReference type="InterPro" id="IPR001841">
    <property type="entry name" value="Znf_RING"/>
</dbReference>
<organism evidence="9 10">
    <name type="scientific">Xiphophorus couchianus</name>
    <name type="common">Monterrey platyfish</name>
    <dbReference type="NCBI Taxonomy" id="32473"/>
    <lineage>
        <taxon>Eukaryota</taxon>
        <taxon>Metazoa</taxon>
        <taxon>Chordata</taxon>
        <taxon>Craniata</taxon>
        <taxon>Vertebrata</taxon>
        <taxon>Euteleostomi</taxon>
        <taxon>Actinopterygii</taxon>
        <taxon>Neopterygii</taxon>
        <taxon>Teleostei</taxon>
        <taxon>Neoteleostei</taxon>
        <taxon>Acanthomorphata</taxon>
        <taxon>Ovalentaria</taxon>
        <taxon>Atherinomorphae</taxon>
        <taxon>Cyprinodontiformes</taxon>
        <taxon>Poeciliidae</taxon>
        <taxon>Poeciliinae</taxon>
        <taxon>Xiphophorus</taxon>
    </lineage>
</organism>
<dbReference type="InterPro" id="IPR043136">
    <property type="entry name" value="B30.2/SPRY_sf"/>
</dbReference>
<dbReference type="GeneTree" id="ENSGT00970000193381"/>
<dbReference type="PROSITE" id="PS50089">
    <property type="entry name" value="ZF_RING_2"/>
    <property type="match status" value="1"/>
</dbReference>
<evidence type="ECO:0000313" key="9">
    <source>
        <dbReference type="Ensembl" id="ENSXCOP00000000445.1"/>
    </source>
</evidence>
<dbReference type="InterPro" id="IPR050143">
    <property type="entry name" value="TRIM/RBCC"/>
</dbReference>
<dbReference type="InterPro" id="IPR006574">
    <property type="entry name" value="PRY"/>
</dbReference>
<dbReference type="PROSITE" id="PS00518">
    <property type="entry name" value="ZF_RING_1"/>
    <property type="match status" value="1"/>
</dbReference>
<dbReference type="InterPro" id="IPR003877">
    <property type="entry name" value="SPRY_dom"/>
</dbReference>
<dbReference type="PANTHER" id="PTHR24103">
    <property type="entry name" value="E3 UBIQUITIN-PROTEIN LIGASE TRIM"/>
    <property type="match status" value="1"/>
</dbReference>
<evidence type="ECO:0000259" key="7">
    <source>
        <dbReference type="PROSITE" id="PS50119"/>
    </source>
</evidence>
<dbReference type="PROSITE" id="PS50188">
    <property type="entry name" value="B302_SPRY"/>
    <property type="match status" value="1"/>
</dbReference>
<dbReference type="InterPro" id="IPR013320">
    <property type="entry name" value="ConA-like_dom_sf"/>
</dbReference>
<dbReference type="SMART" id="SM00589">
    <property type="entry name" value="PRY"/>
    <property type="match status" value="1"/>
</dbReference>
<dbReference type="PROSITE" id="PS50119">
    <property type="entry name" value="ZF_BBOX"/>
    <property type="match status" value="1"/>
</dbReference>
<dbReference type="GO" id="GO:0005737">
    <property type="term" value="C:cytoplasm"/>
    <property type="evidence" value="ECO:0007669"/>
    <property type="project" value="UniProtKB-SubCell"/>
</dbReference>
<dbReference type="CDD" id="cd12893">
    <property type="entry name" value="SPRY_PRY_TRIM35"/>
    <property type="match status" value="1"/>
</dbReference>
<dbReference type="Pfam" id="PF13445">
    <property type="entry name" value="zf-RING_UBOX"/>
    <property type="match status" value="1"/>
</dbReference>
<dbReference type="Pfam" id="PF00643">
    <property type="entry name" value="zf-B_box"/>
    <property type="match status" value="1"/>
</dbReference>
<dbReference type="Proteomes" id="UP000261380">
    <property type="component" value="Unplaced"/>
</dbReference>